<dbReference type="GO" id="GO:0016301">
    <property type="term" value="F:kinase activity"/>
    <property type="evidence" value="ECO:0007669"/>
    <property type="project" value="InterPro"/>
</dbReference>
<dbReference type="PANTHER" id="PTHR39426">
    <property type="entry name" value="HOMOLOGY TO DEATH-ON-CURING PROTEIN OF PHAGE P1"/>
    <property type="match status" value="1"/>
</dbReference>
<dbReference type="PROSITE" id="PS51459">
    <property type="entry name" value="FIDO"/>
    <property type="match status" value="1"/>
</dbReference>
<reference evidence="2 3" key="1">
    <citation type="submission" date="2019-09" db="EMBL/GenBank/DDBJ databases">
        <title>Draft genome sequence assemblies of isolates from the urinary tract.</title>
        <authorList>
            <person name="Mores C.R."/>
            <person name="Putonti C."/>
            <person name="Wolfe A.J."/>
        </authorList>
    </citation>
    <scope>NUCLEOTIDE SEQUENCE [LARGE SCALE GENOMIC DNA]</scope>
    <source>
        <strain evidence="2 3">UMB623</strain>
    </source>
</reference>
<protein>
    <submittedName>
        <fullName evidence="2">Type II toxin-antitoxin system death-on-curing family toxin</fullName>
    </submittedName>
</protein>
<dbReference type="EMBL" id="VYWO01000001">
    <property type="protein sequence ID" value="KAA9302190.1"/>
    <property type="molecule type" value="Genomic_DNA"/>
</dbReference>
<dbReference type="OrthoDB" id="9802752at2"/>
<dbReference type="PANTHER" id="PTHR39426:SF1">
    <property type="entry name" value="HOMOLOGY TO DEATH-ON-CURING PROTEIN OF PHAGE P1"/>
    <property type="match status" value="1"/>
</dbReference>
<dbReference type="InterPro" id="IPR003812">
    <property type="entry name" value="Fido"/>
</dbReference>
<dbReference type="NCBIfam" id="TIGR01550">
    <property type="entry name" value="DOC_P1"/>
    <property type="match status" value="1"/>
</dbReference>
<dbReference type="RefSeq" id="WP_070430316.1">
    <property type="nucleotide sequence ID" value="NZ_VYWO01000001.1"/>
</dbReference>
<evidence type="ECO:0000259" key="1">
    <source>
        <dbReference type="PROSITE" id="PS51459"/>
    </source>
</evidence>
<evidence type="ECO:0000313" key="2">
    <source>
        <dbReference type="EMBL" id="KAA9302190.1"/>
    </source>
</evidence>
<name>A0A5N1GUC7_9LACT</name>
<dbReference type="InterPro" id="IPR053737">
    <property type="entry name" value="Type_II_TA_Toxin"/>
</dbReference>
<dbReference type="AlphaFoldDB" id="A0A5N1GUC7"/>
<sequence>MNYIDFEFAIQIHDYVIEESGGLSGIKDPGQLESVLTHIQNDDYYPTFLDKLTHLVFSVIKFHMFIDANKRSAISLGAYFMNLNHYTYAVDNFIVEMEDVVVKVANNSIYKDELKNIIKELLE</sequence>
<dbReference type="Pfam" id="PF02661">
    <property type="entry name" value="Fic"/>
    <property type="match status" value="1"/>
</dbReference>
<comment type="caution">
    <text evidence="2">The sequence shown here is derived from an EMBL/GenBank/DDBJ whole genome shotgun (WGS) entry which is preliminary data.</text>
</comment>
<gene>
    <name evidence="2" type="ORF">F6I03_02970</name>
</gene>
<accession>A0A5N1GUC7</accession>
<dbReference type="InterPro" id="IPR006440">
    <property type="entry name" value="Doc"/>
</dbReference>
<organism evidence="2 3">
    <name type="scientific">Aerococcus sanguinicola</name>
    <dbReference type="NCBI Taxonomy" id="119206"/>
    <lineage>
        <taxon>Bacteria</taxon>
        <taxon>Bacillati</taxon>
        <taxon>Bacillota</taxon>
        <taxon>Bacilli</taxon>
        <taxon>Lactobacillales</taxon>
        <taxon>Aerococcaceae</taxon>
        <taxon>Aerococcus</taxon>
    </lineage>
</organism>
<dbReference type="Proteomes" id="UP000327148">
    <property type="component" value="Unassembled WGS sequence"/>
</dbReference>
<evidence type="ECO:0000313" key="3">
    <source>
        <dbReference type="Proteomes" id="UP000327148"/>
    </source>
</evidence>
<proteinExistence type="predicted"/>
<dbReference type="Gene3D" id="1.20.120.1870">
    <property type="entry name" value="Fic/DOC protein, Fido domain"/>
    <property type="match status" value="1"/>
</dbReference>
<feature type="domain" description="Fido" evidence="1">
    <location>
        <begin position="4"/>
        <end position="123"/>
    </location>
</feature>